<dbReference type="AlphaFoldDB" id="A0A2U0I8J1"/>
<gene>
    <name evidence="4" type="ORF">DDV96_02615</name>
</gene>
<proteinExistence type="predicted"/>
<evidence type="ECO:0000256" key="2">
    <source>
        <dbReference type="SAM" id="SignalP"/>
    </source>
</evidence>
<dbReference type="NCBIfam" id="TIGR04183">
    <property type="entry name" value="Por_Secre_tail"/>
    <property type="match status" value="1"/>
</dbReference>
<accession>A0A2U0I8J1</accession>
<evidence type="ECO:0000256" key="1">
    <source>
        <dbReference type="ARBA" id="ARBA00022729"/>
    </source>
</evidence>
<keyword evidence="1 2" id="KW-0732">Signal</keyword>
<sequence>MKTLLLFLLALVTCSSLLAQNPELFENTWYLERLSIDNTDVFPPSNSEVPHVDAIFEVNGETNQFWSTVCESLSGTMVFDNSNDQFSYLELYQSLCGGCTDADNADFESTYFQFYFNNSANPFTYAINDVENDDKQLIVTGENGNQAFYRNTVLSNAVFSETFFSVYPNPVSETLFIISENNAIQNVSVFAINGQLTFSEKGNTQHLDVSALSNGLYFIRVASEQGTSVQKFIKH</sequence>
<feature type="chain" id="PRO_5015694764" description="Secretion system C-terminal sorting domain-containing protein" evidence="2">
    <location>
        <begin position="20"/>
        <end position="235"/>
    </location>
</feature>
<dbReference type="InterPro" id="IPR026444">
    <property type="entry name" value="Secre_tail"/>
</dbReference>
<feature type="signal peptide" evidence="2">
    <location>
        <begin position="1"/>
        <end position="19"/>
    </location>
</feature>
<dbReference type="EMBL" id="QEHR01000001">
    <property type="protein sequence ID" value="PVW17417.1"/>
    <property type="molecule type" value="Genomic_DNA"/>
</dbReference>
<feature type="domain" description="Secretion system C-terminal sorting" evidence="3">
    <location>
        <begin position="166"/>
        <end position="233"/>
    </location>
</feature>
<evidence type="ECO:0000313" key="4">
    <source>
        <dbReference type="EMBL" id="PVW17417.1"/>
    </source>
</evidence>
<protein>
    <recommendedName>
        <fullName evidence="3">Secretion system C-terminal sorting domain-containing protein</fullName>
    </recommendedName>
</protein>
<dbReference type="Pfam" id="PF18962">
    <property type="entry name" value="Por_Secre_tail"/>
    <property type="match status" value="1"/>
</dbReference>
<dbReference type="RefSeq" id="WP_116693165.1">
    <property type="nucleotide sequence ID" value="NZ_QEHR01000001.1"/>
</dbReference>
<keyword evidence="5" id="KW-1185">Reference proteome</keyword>
<evidence type="ECO:0000259" key="3">
    <source>
        <dbReference type="Pfam" id="PF18962"/>
    </source>
</evidence>
<name>A0A2U0I8J1_9FLAO</name>
<comment type="caution">
    <text evidence="4">The sequence shown here is derived from an EMBL/GenBank/DDBJ whole genome shotgun (WGS) entry which is preliminary data.</text>
</comment>
<reference evidence="4 5" key="1">
    <citation type="submission" date="2018-04" db="EMBL/GenBank/DDBJ databases">
        <title>Marixanthomonas spongiae HN-E44 sp. nov., isolated from a marine sponge.</title>
        <authorList>
            <person name="Luo L."/>
            <person name="Zhuang L."/>
        </authorList>
    </citation>
    <scope>NUCLEOTIDE SEQUENCE [LARGE SCALE GENOMIC DNA]</scope>
    <source>
        <strain evidence="4 5">HN-E44</strain>
    </source>
</reference>
<dbReference type="OrthoDB" id="1429691at2"/>
<organism evidence="4 5">
    <name type="scientific">Marixanthomonas spongiae</name>
    <dbReference type="NCBI Taxonomy" id="2174845"/>
    <lineage>
        <taxon>Bacteria</taxon>
        <taxon>Pseudomonadati</taxon>
        <taxon>Bacteroidota</taxon>
        <taxon>Flavobacteriia</taxon>
        <taxon>Flavobacteriales</taxon>
        <taxon>Flavobacteriaceae</taxon>
        <taxon>Marixanthomonas</taxon>
    </lineage>
</organism>
<dbReference type="Proteomes" id="UP000245962">
    <property type="component" value="Unassembled WGS sequence"/>
</dbReference>
<evidence type="ECO:0000313" key="5">
    <source>
        <dbReference type="Proteomes" id="UP000245962"/>
    </source>
</evidence>